<dbReference type="SMART" id="SM00448">
    <property type="entry name" value="REC"/>
    <property type="match status" value="1"/>
</dbReference>
<dbReference type="PROSITE" id="PS50110">
    <property type="entry name" value="RESPONSE_REGULATORY"/>
    <property type="match status" value="1"/>
</dbReference>
<protein>
    <submittedName>
        <fullName evidence="9">Response regulator</fullName>
    </submittedName>
</protein>
<evidence type="ECO:0000256" key="3">
    <source>
        <dbReference type="ARBA" id="ARBA00023015"/>
    </source>
</evidence>
<dbReference type="EMBL" id="JAAQOM010000013">
    <property type="protein sequence ID" value="NIA56108.1"/>
    <property type="molecule type" value="Genomic_DNA"/>
</dbReference>
<evidence type="ECO:0000256" key="5">
    <source>
        <dbReference type="ARBA" id="ARBA00023163"/>
    </source>
</evidence>
<organism evidence="9 10">
    <name type="scientific">Telluria antibiotica</name>
    <dbReference type="NCBI Taxonomy" id="2717319"/>
    <lineage>
        <taxon>Bacteria</taxon>
        <taxon>Pseudomonadati</taxon>
        <taxon>Pseudomonadota</taxon>
        <taxon>Betaproteobacteria</taxon>
        <taxon>Burkholderiales</taxon>
        <taxon>Oxalobacteraceae</taxon>
        <taxon>Telluria group</taxon>
        <taxon>Telluria</taxon>
    </lineage>
</organism>
<keyword evidence="1" id="KW-0597">Phosphoprotein</keyword>
<dbReference type="PANTHER" id="PTHR48111">
    <property type="entry name" value="REGULATOR OF RPOS"/>
    <property type="match status" value="1"/>
</dbReference>
<name>A0ABX0PFB9_9BURK</name>
<comment type="caution">
    <text evidence="9">The sequence shown here is derived from an EMBL/GenBank/DDBJ whole genome shotgun (WGS) entry which is preliminary data.</text>
</comment>
<evidence type="ECO:0000313" key="9">
    <source>
        <dbReference type="EMBL" id="NIA56108.1"/>
    </source>
</evidence>
<evidence type="ECO:0000256" key="2">
    <source>
        <dbReference type="ARBA" id="ARBA00023012"/>
    </source>
</evidence>
<keyword evidence="4" id="KW-0238">DNA-binding</keyword>
<sequence length="566" mass="60499">MPENSPSSPTGTPGAAPANLPAAPLNAQLSVLIVDPNPGLRANLQNMLNQSGVTRIESAVNASTAIKALGRKSFDVILCEYELGSGTTSNEGQDGQQLLEDLRHHRIIAPWAIFVMLTAEGAYGKVVSAAELTPTDYILKPFTAQVLHERIQKAVTRRTALLPVYQLIAQGRAREAIDAAIESARTRPAYALDFARLRAELHTSLKEHDLAETVYGDVLAIKPVGWARLGLARAVAAQGRTLDAIPLLEQLVADNPRLMAAYDLLARCQQERGDAALAKKTLEDAVAISPYVVRRLRKLGEVALEAGDTDGAEKSFRQVVTRSRFSEFRNPEDHVNLVRALVGKGDPAGASTVIRDLERSLRGTPAADTCKAISVALVHDAAGNAAAAVKELKTAVDAVRAGDPLSPNMRVGLAQSCLAHRMDDEASEMMLGALNAGDDALSAQQALNVFVKAGRPDLADGMSRQLRAQAQILLGVADEKRNMGDVRGAVQTLLEALHMAPNNLQVMIAVVGGVLRQVMEMGWDHPLAALAQEQLEHIRALDAAHPRLAALDAEMAAAKRKYGISS</sequence>
<dbReference type="SUPFAM" id="SSF48452">
    <property type="entry name" value="TPR-like"/>
    <property type="match status" value="1"/>
</dbReference>
<dbReference type="Proteomes" id="UP000716322">
    <property type="component" value="Unassembled WGS sequence"/>
</dbReference>
<dbReference type="InterPro" id="IPR001789">
    <property type="entry name" value="Sig_transdc_resp-reg_receiver"/>
</dbReference>
<dbReference type="InterPro" id="IPR039420">
    <property type="entry name" value="WalR-like"/>
</dbReference>
<dbReference type="InterPro" id="IPR019734">
    <property type="entry name" value="TPR_rpt"/>
</dbReference>
<keyword evidence="5" id="KW-0804">Transcription</keyword>
<accession>A0ABX0PFB9</accession>
<reference evidence="9 10" key="1">
    <citation type="submission" date="2020-03" db="EMBL/GenBank/DDBJ databases">
        <title>Genome sequence of strain Massilia sp. TW-1.</title>
        <authorList>
            <person name="Chaudhary D.K."/>
        </authorList>
    </citation>
    <scope>NUCLEOTIDE SEQUENCE [LARGE SCALE GENOMIC DNA]</scope>
    <source>
        <strain evidence="9 10">TW-1</strain>
    </source>
</reference>
<evidence type="ECO:0000313" key="10">
    <source>
        <dbReference type="Proteomes" id="UP000716322"/>
    </source>
</evidence>
<dbReference type="Pfam" id="PF00072">
    <property type="entry name" value="Response_reg"/>
    <property type="match status" value="1"/>
</dbReference>
<dbReference type="SUPFAM" id="SSF52172">
    <property type="entry name" value="CheY-like"/>
    <property type="match status" value="1"/>
</dbReference>
<keyword evidence="3" id="KW-0805">Transcription regulation</keyword>
<dbReference type="Gene3D" id="1.25.40.10">
    <property type="entry name" value="Tetratricopeptide repeat domain"/>
    <property type="match status" value="1"/>
</dbReference>
<keyword evidence="2" id="KW-0902">Two-component regulatory system</keyword>
<feature type="region of interest" description="Disordered" evidence="7">
    <location>
        <begin position="1"/>
        <end position="20"/>
    </location>
</feature>
<dbReference type="InterPro" id="IPR011990">
    <property type="entry name" value="TPR-like_helical_dom_sf"/>
</dbReference>
<comment type="caution">
    <text evidence="6">Lacks conserved residue(s) required for the propagation of feature annotation.</text>
</comment>
<keyword evidence="10" id="KW-1185">Reference proteome</keyword>
<dbReference type="RefSeq" id="WP_166861707.1">
    <property type="nucleotide sequence ID" value="NZ_JAAQOM010000013.1"/>
</dbReference>
<proteinExistence type="predicted"/>
<evidence type="ECO:0000259" key="8">
    <source>
        <dbReference type="PROSITE" id="PS50110"/>
    </source>
</evidence>
<evidence type="ECO:0000256" key="1">
    <source>
        <dbReference type="ARBA" id="ARBA00022553"/>
    </source>
</evidence>
<dbReference type="SMART" id="SM00028">
    <property type="entry name" value="TPR"/>
    <property type="match status" value="3"/>
</dbReference>
<gene>
    <name evidence="9" type="ORF">HAV22_20975</name>
</gene>
<dbReference type="PANTHER" id="PTHR48111:SF4">
    <property type="entry name" value="DNA-BINDING DUAL TRANSCRIPTIONAL REGULATOR OMPR"/>
    <property type="match status" value="1"/>
</dbReference>
<evidence type="ECO:0000256" key="4">
    <source>
        <dbReference type="ARBA" id="ARBA00023125"/>
    </source>
</evidence>
<dbReference type="Gene3D" id="3.40.50.2300">
    <property type="match status" value="1"/>
</dbReference>
<evidence type="ECO:0000256" key="6">
    <source>
        <dbReference type="PROSITE-ProRule" id="PRU00169"/>
    </source>
</evidence>
<dbReference type="CDD" id="cd17589">
    <property type="entry name" value="REC_TPR"/>
    <property type="match status" value="1"/>
</dbReference>
<evidence type="ECO:0000256" key="7">
    <source>
        <dbReference type="SAM" id="MobiDB-lite"/>
    </source>
</evidence>
<dbReference type="InterPro" id="IPR011006">
    <property type="entry name" value="CheY-like_superfamily"/>
</dbReference>
<dbReference type="Pfam" id="PF13432">
    <property type="entry name" value="TPR_16"/>
    <property type="match status" value="1"/>
</dbReference>
<feature type="domain" description="Response regulatory" evidence="8">
    <location>
        <begin position="30"/>
        <end position="155"/>
    </location>
</feature>